<evidence type="ECO:0000313" key="2">
    <source>
        <dbReference type="Proteomes" id="UP000035763"/>
    </source>
</evidence>
<name>W6JVF1_9MICO</name>
<organism evidence="1 2">
    <name type="scientific">Nostocoides australiense Ben110</name>
    <dbReference type="NCBI Taxonomy" id="1193182"/>
    <lineage>
        <taxon>Bacteria</taxon>
        <taxon>Bacillati</taxon>
        <taxon>Actinomycetota</taxon>
        <taxon>Actinomycetes</taxon>
        <taxon>Micrococcales</taxon>
        <taxon>Intrasporangiaceae</taxon>
        <taxon>Nostocoides</taxon>
    </lineage>
</organism>
<keyword evidence="2" id="KW-1185">Reference proteome</keyword>
<reference evidence="1 2" key="1">
    <citation type="journal article" date="2013" name="ISME J.">
        <title>A metabolic model for members of the genus Tetrasphaera involved in enhanced biological phosphorus removal.</title>
        <authorList>
            <person name="Kristiansen R."/>
            <person name="Nguyen H.T.T."/>
            <person name="Saunders A.M."/>
            <person name="Nielsen J.L."/>
            <person name="Wimmer R."/>
            <person name="Le V.Q."/>
            <person name="McIlroy S.J."/>
            <person name="Petrovski S."/>
            <person name="Seviour R.J."/>
            <person name="Calteau A."/>
            <person name="Nielsen K.L."/>
            <person name="Nielsen P.H."/>
        </authorList>
    </citation>
    <scope>NUCLEOTIDE SEQUENCE [LARGE SCALE GENOMIC DNA]</scope>
    <source>
        <strain evidence="1 2">Ben110</strain>
    </source>
</reference>
<dbReference type="AlphaFoldDB" id="W6JVF1"/>
<dbReference type="STRING" id="1193182.BN11_2160004"/>
<dbReference type="EMBL" id="CAJA01000131">
    <property type="protein sequence ID" value="CCH72952.1"/>
    <property type="molecule type" value="Genomic_DNA"/>
</dbReference>
<evidence type="ECO:0008006" key="3">
    <source>
        <dbReference type="Google" id="ProtNLM"/>
    </source>
</evidence>
<sequence>MQALADLRAQAWTDLDARALVRLNAGGSPAADADDAALARARRDDLAYEGLRFTVRSATARAIDGADRRVRVRAVLDASEFTITDANGRTTTVPAAPHTQIVFDLAWSGSRWQVRDLREA</sequence>
<dbReference type="OrthoDB" id="3778994at2"/>
<dbReference type="Proteomes" id="UP000035763">
    <property type="component" value="Unassembled WGS sequence"/>
</dbReference>
<accession>W6JVF1</accession>
<evidence type="ECO:0000313" key="1">
    <source>
        <dbReference type="EMBL" id="CCH72952.1"/>
    </source>
</evidence>
<comment type="caution">
    <text evidence="1">The sequence shown here is derived from an EMBL/GenBank/DDBJ whole genome shotgun (WGS) entry which is preliminary data.</text>
</comment>
<protein>
    <recommendedName>
        <fullName evidence="3">Tim44-like domain-containing protein</fullName>
    </recommendedName>
</protein>
<proteinExistence type="predicted"/>
<gene>
    <name evidence="1" type="ORF">BN11_2160004</name>
</gene>